<organism evidence="2">
    <name type="scientific">marine sediment metagenome</name>
    <dbReference type="NCBI Taxonomy" id="412755"/>
    <lineage>
        <taxon>unclassified sequences</taxon>
        <taxon>metagenomes</taxon>
        <taxon>ecological metagenomes</taxon>
    </lineage>
</organism>
<dbReference type="AlphaFoldDB" id="A0A0F9NI68"/>
<proteinExistence type="predicted"/>
<evidence type="ECO:0008006" key="3">
    <source>
        <dbReference type="Google" id="ProtNLM"/>
    </source>
</evidence>
<feature type="region of interest" description="Disordered" evidence="1">
    <location>
        <begin position="147"/>
        <end position="172"/>
    </location>
</feature>
<evidence type="ECO:0000313" key="2">
    <source>
        <dbReference type="EMBL" id="KKM88505.1"/>
    </source>
</evidence>
<reference evidence="2" key="1">
    <citation type="journal article" date="2015" name="Nature">
        <title>Complex archaea that bridge the gap between prokaryotes and eukaryotes.</title>
        <authorList>
            <person name="Spang A."/>
            <person name="Saw J.H."/>
            <person name="Jorgensen S.L."/>
            <person name="Zaremba-Niedzwiedzka K."/>
            <person name="Martijn J."/>
            <person name="Lind A.E."/>
            <person name="van Eijk R."/>
            <person name="Schleper C."/>
            <person name="Guy L."/>
            <person name="Ettema T.J."/>
        </authorList>
    </citation>
    <scope>NUCLEOTIDE SEQUENCE</scope>
</reference>
<evidence type="ECO:0000256" key="1">
    <source>
        <dbReference type="SAM" id="MobiDB-lite"/>
    </source>
</evidence>
<gene>
    <name evidence="2" type="ORF">LCGC14_1258080</name>
</gene>
<name>A0A0F9NI68_9ZZZZ</name>
<accession>A0A0F9NI68</accession>
<protein>
    <recommendedName>
        <fullName evidence="3">DUF2007 domain-containing protein</fullName>
    </recommendedName>
</protein>
<comment type="caution">
    <text evidence="2">The sequence shown here is derived from an EMBL/GenBank/DDBJ whole genome shotgun (WGS) entry which is preliminary data.</text>
</comment>
<feature type="region of interest" description="Disordered" evidence="1">
    <location>
        <begin position="79"/>
        <end position="121"/>
    </location>
</feature>
<dbReference type="EMBL" id="LAZR01006951">
    <property type="protein sequence ID" value="KKM88505.1"/>
    <property type="molecule type" value="Genomic_DNA"/>
</dbReference>
<sequence length="172" mass="18269">MTAPAGNDPDAGPVIVVAAATLAEADFICVALKVAGVYAVVSRELTTQWFPHLSRAINPGGIEVLVSVRDVPAARKALDQLLPPSSEPHGPAADQREGDAPGETKGAPKTSSPRITTLRRPSERSCCAPTFRRWWCWSSTTWPAPPRLPEIGRRPIRPGTTSCADGSLWPAG</sequence>